<evidence type="ECO:0000313" key="4">
    <source>
        <dbReference type="EMBL" id="MBL6454074.1"/>
    </source>
</evidence>
<organism evidence="4 5">
    <name type="scientific">Belnapia mucosa</name>
    <dbReference type="NCBI Taxonomy" id="2804532"/>
    <lineage>
        <taxon>Bacteria</taxon>
        <taxon>Pseudomonadati</taxon>
        <taxon>Pseudomonadota</taxon>
        <taxon>Alphaproteobacteria</taxon>
        <taxon>Acetobacterales</taxon>
        <taxon>Roseomonadaceae</taxon>
        <taxon>Belnapia</taxon>
    </lineage>
</organism>
<comment type="caution">
    <text evidence="4">The sequence shown here is derived from an EMBL/GenBank/DDBJ whole genome shotgun (WGS) entry which is preliminary data.</text>
</comment>
<dbReference type="PANTHER" id="PTHR16943:SF8">
    <property type="entry name" value="2-METHYLCITRATE DEHYDRATASE"/>
    <property type="match status" value="1"/>
</dbReference>
<protein>
    <submittedName>
        <fullName evidence="4">MmgE/PrpD family protein</fullName>
    </submittedName>
</protein>
<feature type="domain" description="MmgE/PrpD C-terminal" evidence="3">
    <location>
        <begin position="264"/>
        <end position="426"/>
    </location>
</feature>
<dbReference type="SUPFAM" id="SSF103378">
    <property type="entry name" value="2-methylcitrate dehydratase PrpD"/>
    <property type="match status" value="1"/>
</dbReference>
<evidence type="ECO:0000259" key="2">
    <source>
        <dbReference type="Pfam" id="PF03972"/>
    </source>
</evidence>
<dbReference type="InterPro" id="IPR005656">
    <property type="entry name" value="MmgE_PrpD"/>
</dbReference>
<proteinExistence type="inferred from homology"/>
<dbReference type="Gene3D" id="1.10.4100.10">
    <property type="entry name" value="2-methylcitrate dehydratase PrpD"/>
    <property type="match status" value="1"/>
</dbReference>
<dbReference type="InterPro" id="IPR036148">
    <property type="entry name" value="MmgE/PrpD_sf"/>
</dbReference>
<evidence type="ECO:0000256" key="1">
    <source>
        <dbReference type="ARBA" id="ARBA00006174"/>
    </source>
</evidence>
<gene>
    <name evidence="4" type="ORF">JMJ55_01990</name>
</gene>
<dbReference type="InterPro" id="IPR045336">
    <property type="entry name" value="MmgE_PrpD_N"/>
</dbReference>
<dbReference type="Pfam" id="PF19305">
    <property type="entry name" value="MmgE_PrpD_C"/>
    <property type="match status" value="1"/>
</dbReference>
<dbReference type="Pfam" id="PF03972">
    <property type="entry name" value="MmgE_PrpD_N"/>
    <property type="match status" value="1"/>
</dbReference>
<reference evidence="4 5" key="1">
    <citation type="submission" date="2021-01" db="EMBL/GenBank/DDBJ databases">
        <title>Belnapia mucosa sp. nov. and Belnapia arida sp. nov., isolated from the Tabernas Desert (Almeria, Spain).</title>
        <authorList>
            <person name="Molina-Menor E."/>
            <person name="Vidal-Verdu A."/>
            <person name="Calonge A."/>
            <person name="Satari L."/>
            <person name="Pereto Magraner J."/>
            <person name="Porcar Miralles M."/>
        </authorList>
    </citation>
    <scope>NUCLEOTIDE SEQUENCE [LARGE SCALE GENOMIC DNA]</scope>
    <source>
        <strain evidence="4 5">T6</strain>
    </source>
</reference>
<dbReference type="PANTHER" id="PTHR16943">
    <property type="entry name" value="2-METHYLCITRATE DEHYDRATASE-RELATED"/>
    <property type="match status" value="1"/>
</dbReference>
<dbReference type="InterPro" id="IPR042183">
    <property type="entry name" value="MmgE/PrpD_sf_1"/>
</dbReference>
<dbReference type="Gene3D" id="3.30.1330.120">
    <property type="entry name" value="2-methylcitrate dehydratase PrpD"/>
    <property type="match status" value="1"/>
</dbReference>
<dbReference type="EMBL" id="JAEUXJ010000001">
    <property type="protein sequence ID" value="MBL6454074.1"/>
    <property type="molecule type" value="Genomic_DNA"/>
</dbReference>
<keyword evidence="5" id="KW-1185">Reference proteome</keyword>
<dbReference type="InterPro" id="IPR045337">
    <property type="entry name" value="MmgE_PrpD_C"/>
</dbReference>
<name>A0ABS1UX91_9PROT</name>
<dbReference type="RefSeq" id="WP_202823806.1">
    <property type="nucleotide sequence ID" value="NZ_JAEUXJ010000001.1"/>
</dbReference>
<feature type="domain" description="MmgE/PrpD N-terminal" evidence="2">
    <location>
        <begin position="1"/>
        <end position="242"/>
    </location>
</feature>
<sequence length="443" mass="46550">MAEFAASAEWETLPEEVRREAVRAWLNFVACATGGASTLIMDSALRGVLAMAPQGMVPVFGRPERVGLADAALLNSMSTSAHTFDDTHLSTITHPTGPVAAALAAAAHALKAKGQPVSGPALLTALMVGMELECRVSCAIAAGKANQGWYMTGLSGGIGAAAAVGRLLHLRHEQLVYALGLAAAQACGTRSVHGSMAITYVPGVAARDGLVAAYMAQADFTCGAGTIDGRNGLLQVLTGAHDAASILDDLGQRYEVLNNTYKPYPCGIVIHPAIDACLALVHEDGVLHQAIERIELRVHPDALNLCWRKLPETALDAQVSLFHWVAAALVHGAAGIAEGEQPCVSSPAIRALQEQAEATPDPMLRDNQAAVTLHLRDGRRVERFTENAIGSVTNPMTDAQLVGKFRGLARRSLTADRVERLLELCLAAPSLKDVAEVVEAGTH</sequence>
<accession>A0ABS1UX91</accession>
<comment type="similarity">
    <text evidence="1">Belongs to the PrpD family.</text>
</comment>
<evidence type="ECO:0000313" key="5">
    <source>
        <dbReference type="Proteomes" id="UP000606490"/>
    </source>
</evidence>
<dbReference type="InterPro" id="IPR042188">
    <property type="entry name" value="MmgE/PrpD_sf_2"/>
</dbReference>
<evidence type="ECO:0000259" key="3">
    <source>
        <dbReference type="Pfam" id="PF19305"/>
    </source>
</evidence>
<dbReference type="Proteomes" id="UP000606490">
    <property type="component" value="Unassembled WGS sequence"/>
</dbReference>